<gene>
    <name evidence="2" type="ORF">A2J79_004292</name>
    <name evidence="3" type="ORF">R8G00_28950</name>
</gene>
<evidence type="ECO:0008006" key="5">
    <source>
        <dbReference type="Google" id="ProtNLM"/>
    </source>
</evidence>
<reference evidence="3" key="2">
    <citation type="submission" date="2023-10" db="EMBL/GenBank/DDBJ databases">
        <title>Draft Genome Sequence of a Shiga toxin-producing Escherichia coli strain from deer meat showing an IS-element integration in the B-subunit of the Shiga toxin Stx2b gene.</title>
        <authorList>
            <person name="Projahn M."/>
            <person name="Borowiak M."/>
        </authorList>
    </citation>
    <scope>NUCLEOTIDE SEQUENCE</scope>
    <source>
        <strain evidence="3">BfR-EC-18960</strain>
    </source>
</reference>
<name>A0A085NW52_ECOLX</name>
<keyword evidence="1" id="KW-1133">Transmembrane helix</keyword>
<dbReference type="RefSeq" id="WP_044192456.1">
    <property type="nucleotide sequence ID" value="NZ_CM007610.1"/>
</dbReference>
<accession>A0A085NW52</accession>
<evidence type="ECO:0000313" key="4">
    <source>
        <dbReference type="Proteomes" id="UP001271591"/>
    </source>
</evidence>
<organism evidence="3 4">
    <name type="scientific">Escherichia coli</name>
    <dbReference type="NCBI Taxonomy" id="562"/>
    <lineage>
        <taxon>Bacteria</taxon>
        <taxon>Pseudomonadati</taxon>
        <taxon>Pseudomonadota</taxon>
        <taxon>Gammaproteobacteria</taxon>
        <taxon>Enterobacterales</taxon>
        <taxon>Enterobacteriaceae</taxon>
        <taxon>Escherichia</taxon>
    </lineage>
</organism>
<dbReference type="EMBL" id="JAWPMK010000004">
    <property type="protein sequence ID" value="MDW9353454.1"/>
    <property type="molecule type" value="Genomic_DNA"/>
</dbReference>
<proteinExistence type="predicted"/>
<comment type="caution">
    <text evidence="3">The sequence shown here is derived from an EMBL/GenBank/DDBJ whole genome shotgun (WGS) entry which is preliminary data.</text>
</comment>
<reference evidence="2" key="1">
    <citation type="submission" date="2020-02" db="EMBL/GenBank/DDBJ databases">
        <authorList>
            <person name="Ashton P.M."/>
            <person name="Dallman T."/>
            <person name="Nair S."/>
            <person name="De Pinna E."/>
            <person name="Peters T."/>
            <person name="Grant K."/>
        </authorList>
    </citation>
    <scope>NUCLEOTIDE SEQUENCE</scope>
    <source>
        <strain evidence="2">93335</strain>
    </source>
</reference>
<dbReference type="EMBL" id="AATCLQ010000045">
    <property type="protein sequence ID" value="EFJ6483880.1"/>
    <property type="molecule type" value="Genomic_DNA"/>
</dbReference>
<evidence type="ECO:0000313" key="3">
    <source>
        <dbReference type="EMBL" id="MDW9353454.1"/>
    </source>
</evidence>
<evidence type="ECO:0000256" key="1">
    <source>
        <dbReference type="SAM" id="Phobius"/>
    </source>
</evidence>
<dbReference type="AlphaFoldDB" id="A0A085NW52"/>
<keyword evidence="1" id="KW-0812">Transmembrane</keyword>
<feature type="transmembrane region" description="Helical" evidence="1">
    <location>
        <begin position="72"/>
        <end position="90"/>
    </location>
</feature>
<keyword evidence="1" id="KW-0472">Membrane</keyword>
<dbReference type="Proteomes" id="UP001271591">
    <property type="component" value="Unassembled WGS sequence"/>
</dbReference>
<protein>
    <recommendedName>
        <fullName evidence="5">Conjugative transfer protein</fullName>
    </recommendedName>
</protein>
<sequence>MEKKLSSKYIHIYMSISCVFIRLTGKALKLFPFALVMLFTVLFYFMPENVICDIISEWQRSDVSDRIRVIRLYLGTTFLCTWAAVFLEFLCSDEFLPGKRLNKNEEENNG</sequence>
<dbReference type="Proteomes" id="UP000711811">
    <property type="component" value="Unassembled WGS sequence"/>
</dbReference>
<feature type="transmembrane region" description="Helical" evidence="1">
    <location>
        <begin position="31"/>
        <end position="51"/>
    </location>
</feature>
<evidence type="ECO:0000313" key="2">
    <source>
        <dbReference type="EMBL" id="EFJ6483880.1"/>
    </source>
</evidence>